<dbReference type="InterPro" id="IPR051452">
    <property type="entry name" value="Diverse_Oxidoreductases"/>
</dbReference>
<keyword evidence="4" id="KW-0408">Iron</keyword>
<dbReference type="Gene3D" id="1.10.150.120">
    <property type="entry name" value="[2Fe-2S]-binding domain"/>
    <property type="match status" value="1"/>
</dbReference>
<sequence length="48" mass="5341">MSAKALLDKNPHPDREEIIREISGNLCRCTGYAKIAKAIEKVANQSKE</sequence>
<dbReference type="PANTHER" id="PTHR44379">
    <property type="entry name" value="OXIDOREDUCTASE WITH IRON-SULFUR SUBUNIT"/>
    <property type="match status" value="1"/>
</dbReference>
<organism evidence="7">
    <name type="scientific">bioreactor metagenome</name>
    <dbReference type="NCBI Taxonomy" id="1076179"/>
    <lineage>
        <taxon>unclassified sequences</taxon>
        <taxon>metagenomes</taxon>
        <taxon>ecological metagenomes</taxon>
    </lineage>
</organism>
<dbReference type="AlphaFoldDB" id="A0A645EBH1"/>
<feature type="domain" description="[2Fe-2S]-binding" evidence="6">
    <location>
        <begin position="1"/>
        <end position="40"/>
    </location>
</feature>
<keyword evidence="3 7" id="KW-0560">Oxidoreductase</keyword>
<evidence type="ECO:0000256" key="2">
    <source>
        <dbReference type="ARBA" id="ARBA00022723"/>
    </source>
</evidence>
<evidence type="ECO:0000256" key="5">
    <source>
        <dbReference type="ARBA" id="ARBA00023014"/>
    </source>
</evidence>
<proteinExistence type="predicted"/>
<keyword evidence="2" id="KW-0479">Metal-binding</keyword>
<gene>
    <name evidence="7" type="primary">ndhS_14</name>
    <name evidence="7" type="ORF">SDC9_145316</name>
</gene>
<dbReference type="EC" id="1.17.1.5" evidence="7"/>
<evidence type="ECO:0000256" key="3">
    <source>
        <dbReference type="ARBA" id="ARBA00023002"/>
    </source>
</evidence>
<name>A0A645EBH1_9ZZZZ</name>
<dbReference type="EMBL" id="VSSQ01044323">
    <property type="protein sequence ID" value="MPM98133.1"/>
    <property type="molecule type" value="Genomic_DNA"/>
</dbReference>
<dbReference type="InterPro" id="IPR036884">
    <property type="entry name" value="2Fe-2S-bd_dom_sf"/>
</dbReference>
<reference evidence="7" key="1">
    <citation type="submission" date="2019-08" db="EMBL/GenBank/DDBJ databases">
        <authorList>
            <person name="Kucharzyk K."/>
            <person name="Murdoch R.W."/>
            <person name="Higgins S."/>
            <person name="Loffler F."/>
        </authorList>
    </citation>
    <scope>NUCLEOTIDE SEQUENCE</scope>
</reference>
<dbReference type="GO" id="GO:0046872">
    <property type="term" value="F:metal ion binding"/>
    <property type="evidence" value="ECO:0007669"/>
    <property type="project" value="UniProtKB-KW"/>
</dbReference>
<dbReference type="PANTHER" id="PTHR44379:SF5">
    <property type="entry name" value="OXIDOREDUCTASE WITH IRON-SULFUR SUBUNIT"/>
    <property type="match status" value="1"/>
</dbReference>
<evidence type="ECO:0000256" key="1">
    <source>
        <dbReference type="ARBA" id="ARBA00022714"/>
    </source>
</evidence>
<comment type="caution">
    <text evidence="7">The sequence shown here is derived from an EMBL/GenBank/DDBJ whole genome shotgun (WGS) entry which is preliminary data.</text>
</comment>
<accession>A0A645EBH1</accession>
<protein>
    <submittedName>
        <fullName evidence="7">Nicotinate dehydrogenase small FeS subunit</fullName>
        <ecNumber evidence="7">1.17.1.5</ecNumber>
    </submittedName>
</protein>
<dbReference type="InterPro" id="IPR002888">
    <property type="entry name" value="2Fe-2S-bd"/>
</dbReference>
<keyword evidence="1" id="KW-0001">2Fe-2S</keyword>
<dbReference type="GO" id="GO:0050138">
    <property type="term" value="F:nicotinate dehydrogenase activity"/>
    <property type="evidence" value="ECO:0007669"/>
    <property type="project" value="UniProtKB-EC"/>
</dbReference>
<keyword evidence="5" id="KW-0411">Iron-sulfur</keyword>
<dbReference type="SUPFAM" id="SSF47741">
    <property type="entry name" value="CO dehydrogenase ISP C-domain like"/>
    <property type="match status" value="1"/>
</dbReference>
<evidence type="ECO:0000259" key="6">
    <source>
        <dbReference type="Pfam" id="PF01799"/>
    </source>
</evidence>
<evidence type="ECO:0000256" key="4">
    <source>
        <dbReference type="ARBA" id="ARBA00023004"/>
    </source>
</evidence>
<dbReference type="Pfam" id="PF01799">
    <property type="entry name" value="Fer2_2"/>
    <property type="match status" value="1"/>
</dbReference>
<evidence type="ECO:0000313" key="7">
    <source>
        <dbReference type="EMBL" id="MPM98133.1"/>
    </source>
</evidence>
<dbReference type="GO" id="GO:0051537">
    <property type="term" value="F:2 iron, 2 sulfur cluster binding"/>
    <property type="evidence" value="ECO:0007669"/>
    <property type="project" value="UniProtKB-KW"/>
</dbReference>